<dbReference type="PROSITE" id="PS50931">
    <property type="entry name" value="HTH_LYSR"/>
    <property type="match status" value="1"/>
</dbReference>
<dbReference type="Pfam" id="PF03466">
    <property type="entry name" value="LysR_substrate"/>
    <property type="match status" value="1"/>
</dbReference>
<dbReference type="GO" id="GO:0003677">
    <property type="term" value="F:DNA binding"/>
    <property type="evidence" value="ECO:0007669"/>
    <property type="project" value="UniProtKB-KW"/>
</dbReference>
<evidence type="ECO:0000256" key="1">
    <source>
        <dbReference type="ARBA" id="ARBA00009437"/>
    </source>
</evidence>
<evidence type="ECO:0000256" key="2">
    <source>
        <dbReference type="ARBA" id="ARBA00023015"/>
    </source>
</evidence>
<dbReference type="PANTHER" id="PTHR30118">
    <property type="entry name" value="HTH-TYPE TRANSCRIPTIONAL REGULATOR LEUO-RELATED"/>
    <property type="match status" value="1"/>
</dbReference>
<dbReference type="InterPro" id="IPR036390">
    <property type="entry name" value="WH_DNA-bd_sf"/>
</dbReference>
<dbReference type="InterPro" id="IPR050389">
    <property type="entry name" value="LysR-type_TF"/>
</dbReference>
<accession>A0ABC8QIM4</accession>
<sequence length="318" mass="35698">MRFNKLNLNLLVALDALLTEQNISRAAEKVYLSQAAMSNALARLREYFDDELLVQVGRKMELTARAEGLKDPVRDILVRIDATVAAQPAFLPRQSDRIFRLLVSDYTTMTLMPHLLRLAYHQAPGVRFELRPQVAYPERALERGEVDLLIIPKDYCPAEHPAEVVFEETFCCVLWDQSPLARGELTAERYMGAGHIVVQPGDEHSALEQWFMHKLGIVRRIETTTFSFVAPAHLLIGTDRIATMHKRLAAQAVRSLPITIRPVPVPIPLMEQSMQWHKHRSADLGLRWLRALIKEAAAAMDAAGPGASLSASQSTPQK</sequence>
<dbReference type="SUPFAM" id="SSF46785">
    <property type="entry name" value="Winged helix' DNA-binding domain"/>
    <property type="match status" value="1"/>
</dbReference>
<dbReference type="SUPFAM" id="SSF53850">
    <property type="entry name" value="Periplasmic binding protein-like II"/>
    <property type="match status" value="1"/>
</dbReference>
<evidence type="ECO:0000256" key="4">
    <source>
        <dbReference type="ARBA" id="ARBA00023163"/>
    </source>
</evidence>
<keyword evidence="7" id="KW-1185">Reference proteome</keyword>
<evidence type="ECO:0000259" key="5">
    <source>
        <dbReference type="PROSITE" id="PS50931"/>
    </source>
</evidence>
<reference evidence="6 7" key="1">
    <citation type="submission" date="2023-07" db="EMBL/GenBank/DDBJ databases">
        <authorList>
            <person name="Peeters C."/>
        </authorList>
    </citation>
    <scope>NUCLEOTIDE SEQUENCE [LARGE SCALE GENOMIC DNA]</scope>
    <source>
        <strain evidence="6 7">LMG 18096</strain>
    </source>
</reference>
<dbReference type="EMBL" id="CATZAT010000004">
    <property type="protein sequence ID" value="CAJ0791559.1"/>
    <property type="molecule type" value="Genomic_DNA"/>
</dbReference>
<dbReference type="CDD" id="cd08462">
    <property type="entry name" value="PBP2_NodD"/>
    <property type="match status" value="1"/>
</dbReference>
<dbReference type="AlphaFoldDB" id="A0ABC8QIM4"/>
<dbReference type="PANTHER" id="PTHR30118:SF6">
    <property type="entry name" value="HTH-TYPE TRANSCRIPTIONAL REGULATOR LEUO"/>
    <property type="match status" value="1"/>
</dbReference>
<feature type="domain" description="HTH lysR-type" evidence="5">
    <location>
        <begin position="6"/>
        <end position="63"/>
    </location>
</feature>
<keyword evidence="2" id="KW-0805">Transcription regulation</keyword>
<dbReference type="RefSeq" id="WP_316683864.1">
    <property type="nucleotide sequence ID" value="NZ_CATZAT010000004.1"/>
</dbReference>
<dbReference type="Gene3D" id="1.10.10.10">
    <property type="entry name" value="Winged helix-like DNA-binding domain superfamily/Winged helix DNA-binding domain"/>
    <property type="match status" value="1"/>
</dbReference>
<dbReference type="InterPro" id="IPR005119">
    <property type="entry name" value="LysR_subst-bd"/>
</dbReference>
<evidence type="ECO:0000313" key="7">
    <source>
        <dbReference type="Proteomes" id="UP001189663"/>
    </source>
</evidence>
<keyword evidence="4" id="KW-0804">Transcription</keyword>
<dbReference type="InterPro" id="IPR000847">
    <property type="entry name" value="LysR_HTH_N"/>
</dbReference>
<evidence type="ECO:0000256" key="3">
    <source>
        <dbReference type="ARBA" id="ARBA00023125"/>
    </source>
</evidence>
<comment type="caution">
    <text evidence="6">The sequence shown here is derived from an EMBL/GenBank/DDBJ whole genome shotgun (WGS) entry which is preliminary data.</text>
</comment>
<dbReference type="Pfam" id="PF00126">
    <property type="entry name" value="HTH_1"/>
    <property type="match status" value="1"/>
</dbReference>
<organism evidence="6 7">
    <name type="scientific">Ralstonia holmesii</name>
    <dbReference type="NCBI Taxonomy" id="3058602"/>
    <lineage>
        <taxon>Bacteria</taxon>
        <taxon>Pseudomonadati</taxon>
        <taxon>Pseudomonadota</taxon>
        <taxon>Betaproteobacteria</taxon>
        <taxon>Burkholderiales</taxon>
        <taxon>Burkholderiaceae</taxon>
        <taxon>Ralstonia</taxon>
    </lineage>
</organism>
<protein>
    <submittedName>
        <fullName evidence="6">Nodulation protein D 2</fullName>
    </submittedName>
</protein>
<dbReference type="Proteomes" id="UP001189663">
    <property type="component" value="Unassembled WGS sequence"/>
</dbReference>
<evidence type="ECO:0000313" key="6">
    <source>
        <dbReference type="EMBL" id="CAJ0791559.1"/>
    </source>
</evidence>
<comment type="similarity">
    <text evidence="1">Belongs to the LysR transcriptional regulatory family.</text>
</comment>
<dbReference type="InterPro" id="IPR037416">
    <property type="entry name" value="NodD_PBP2"/>
</dbReference>
<dbReference type="Gene3D" id="3.40.190.10">
    <property type="entry name" value="Periplasmic binding protein-like II"/>
    <property type="match status" value="2"/>
</dbReference>
<proteinExistence type="inferred from homology"/>
<keyword evidence="3" id="KW-0238">DNA-binding</keyword>
<gene>
    <name evidence="6" type="primary">nodD2_1</name>
    <name evidence="6" type="ORF">LMG18096_02557</name>
</gene>
<name>A0ABC8QIM4_9RALS</name>
<dbReference type="InterPro" id="IPR036388">
    <property type="entry name" value="WH-like_DNA-bd_sf"/>
</dbReference>
<dbReference type="PRINTS" id="PR00039">
    <property type="entry name" value="HTHLYSR"/>
</dbReference>